<organism evidence="3 4">
    <name type="scientific">Paludibaculum fermentans</name>
    <dbReference type="NCBI Taxonomy" id="1473598"/>
    <lineage>
        <taxon>Bacteria</taxon>
        <taxon>Pseudomonadati</taxon>
        <taxon>Acidobacteriota</taxon>
        <taxon>Terriglobia</taxon>
        <taxon>Bryobacterales</taxon>
        <taxon>Bryobacteraceae</taxon>
        <taxon>Paludibaculum</taxon>
    </lineage>
</organism>
<feature type="signal peptide" evidence="1">
    <location>
        <begin position="1"/>
        <end position="16"/>
    </location>
</feature>
<dbReference type="KEGG" id="pfer:IRI77_36845"/>
<gene>
    <name evidence="3" type="ORF">IRI77_36845</name>
</gene>
<keyword evidence="4" id="KW-1185">Reference proteome</keyword>
<dbReference type="Proteomes" id="UP000593892">
    <property type="component" value="Chromosome"/>
</dbReference>
<dbReference type="EMBL" id="CP063849">
    <property type="protein sequence ID" value="QOY88244.1"/>
    <property type="molecule type" value="Genomic_DNA"/>
</dbReference>
<dbReference type="RefSeq" id="WP_194449907.1">
    <property type="nucleotide sequence ID" value="NZ_CP063849.1"/>
</dbReference>
<dbReference type="SUPFAM" id="SSF48452">
    <property type="entry name" value="TPR-like"/>
    <property type="match status" value="1"/>
</dbReference>
<reference evidence="3 4" key="1">
    <citation type="submission" date="2020-10" db="EMBL/GenBank/DDBJ databases">
        <title>Complete genome sequence of Paludibaculum fermentans P105T, a facultatively anaerobic acidobacterium capable of dissimilatory Fe(III) reduction.</title>
        <authorList>
            <person name="Dedysh S.N."/>
            <person name="Beletsky A.V."/>
            <person name="Kulichevskaya I.S."/>
            <person name="Mardanov A.V."/>
            <person name="Ravin N.V."/>
        </authorList>
    </citation>
    <scope>NUCLEOTIDE SEQUENCE [LARGE SCALE GENOMIC DNA]</scope>
    <source>
        <strain evidence="3 4">P105</strain>
    </source>
</reference>
<proteinExistence type="predicted"/>
<dbReference type="InterPro" id="IPR011990">
    <property type="entry name" value="TPR-like_helical_dom_sf"/>
</dbReference>
<feature type="chain" id="PRO_5032944922" evidence="1">
    <location>
        <begin position="17"/>
        <end position="318"/>
    </location>
</feature>
<dbReference type="CDD" id="cd20751">
    <property type="entry name" value="cyt_P460_Ne-like"/>
    <property type="match status" value="1"/>
</dbReference>
<dbReference type="InterPro" id="IPR032033">
    <property type="entry name" value="Cytochrome_P460"/>
</dbReference>
<dbReference type="InterPro" id="IPR038142">
    <property type="entry name" value="Cytochrome_P460_sp"/>
</dbReference>
<accession>A0A7S7NS46</accession>
<evidence type="ECO:0000313" key="4">
    <source>
        <dbReference type="Proteomes" id="UP000593892"/>
    </source>
</evidence>
<dbReference type="Pfam" id="PF16694">
    <property type="entry name" value="Cytochrome_P460"/>
    <property type="match status" value="1"/>
</dbReference>
<sequence length="318" mass="34302">MRTLLLLASCSLLALAADRPQFNDKGELLFPADYREWTYLSSGLGMTYGPAAAQALDSPMFDNVFVNTPSYAAFKQTGKWPDSTIFVLEIRYSVSQGSINKGGFYQSDVVAIEAAVKDTARFDKGWGYFNFAGGLRPFLTSTKVLDRKASCYGCHEPNGAVENSFSQFYPTALSVAEKMGTVRASYQAPAPSPVRLFHTMNAQGANAAAILDKTKAENPNAQSLREASLNAMGYAFLQQGDKTQAVAVAQWMAAAFPKSANAQDSLSEIYEAAGQPELALNSAKGALALVDGDTAIGDDLRTRVKQALEERIARLSKK</sequence>
<dbReference type="Gene3D" id="1.25.40.10">
    <property type="entry name" value="Tetratricopeptide repeat domain"/>
    <property type="match status" value="1"/>
</dbReference>
<evidence type="ECO:0000256" key="1">
    <source>
        <dbReference type="SAM" id="SignalP"/>
    </source>
</evidence>
<evidence type="ECO:0000313" key="3">
    <source>
        <dbReference type="EMBL" id="QOY88244.1"/>
    </source>
</evidence>
<dbReference type="AlphaFoldDB" id="A0A7S7NS46"/>
<evidence type="ECO:0000259" key="2">
    <source>
        <dbReference type="Pfam" id="PF16694"/>
    </source>
</evidence>
<feature type="domain" description="Cytochrome P460" evidence="2">
    <location>
        <begin position="31"/>
        <end position="161"/>
    </location>
</feature>
<protein>
    <submittedName>
        <fullName evidence="3">Cytochrome P460 family protein</fullName>
    </submittedName>
</protein>
<name>A0A7S7NS46_PALFE</name>
<keyword evidence="1" id="KW-0732">Signal</keyword>
<dbReference type="Gene3D" id="3.50.70.20">
    <property type="entry name" value="Cytochrome P460"/>
    <property type="match status" value="1"/>
</dbReference>